<evidence type="ECO:0000313" key="2">
    <source>
        <dbReference type="Proteomes" id="UP000605148"/>
    </source>
</evidence>
<protein>
    <submittedName>
        <fullName evidence="1">Uncharacterized protein</fullName>
    </submittedName>
</protein>
<sequence length="98" mass="10172">MVVAPAITIRAHSKGVKTVAKLSMVEASRLPTLGPRLAPCRLTEGYGEARCLRQADPGPRSVARFPVPADAAVLEAGLEHRALGGQGPRIDPGPANLA</sequence>
<organism evidence="1 2">
    <name type="scientific">Roseibium aquae</name>
    <dbReference type="NCBI Taxonomy" id="1323746"/>
    <lineage>
        <taxon>Bacteria</taxon>
        <taxon>Pseudomonadati</taxon>
        <taxon>Pseudomonadota</taxon>
        <taxon>Alphaproteobacteria</taxon>
        <taxon>Hyphomicrobiales</taxon>
        <taxon>Stappiaceae</taxon>
        <taxon>Roseibium</taxon>
    </lineage>
</organism>
<reference evidence="1" key="1">
    <citation type="journal article" date="2014" name="Int. J. Syst. Evol. Microbiol.">
        <title>Complete genome sequence of Corynebacterium casei LMG S-19264T (=DSM 44701T), isolated from a smear-ripened cheese.</title>
        <authorList>
            <consortium name="US DOE Joint Genome Institute (JGI-PGF)"/>
            <person name="Walter F."/>
            <person name="Albersmeier A."/>
            <person name="Kalinowski J."/>
            <person name="Ruckert C."/>
        </authorList>
    </citation>
    <scope>NUCLEOTIDE SEQUENCE</scope>
    <source>
        <strain evidence="1">CGMCC 1.12426</strain>
    </source>
</reference>
<keyword evidence="2" id="KW-1185">Reference proteome</keyword>
<dbReference type="EMBL" id="BMFA01000008">
    <property type="protein sequence ID" value="GGB54870.1"/>
    <property type="molecule type" value="Genomic_DNA"/>
</dbReference>
<comment type="caution">
    <text evidence="1">The sequence shown here is derived from an EMBL/GenBank/DDBJ whole genome shotgun (WGS) entry which is preliminary data.</text>
</comment>
<accession>A0A916TLB9</accession>
<name>A0A916TLB9_9HYPH</name>
<proteinExistence type="predicted"/>
<evidence type="ECO:0000313" key="1">
    <source>
        <dbReference type="EMBL" id="GGB54870.1"/>
    </source>
</evidence>
<dbReference type="AlphaFoldDB" id="A0A916TLB9"/>
<gene>
    <name evidence="1" type="ORF">GCM10011316_28690</name>
</gene>
<dbReference type="Proteomes" id="UP000605148">
    <property type="component" value="Unassembled WGS sequence"/>
</dbReference>
<reference evidence="1" key="2">
    <citation type="submission" date="2020-09" db="EMBL/GenBank/DDBJ databases">
        <authorList>
            <person name="Sun Q."/>
            <person name="Zhou Y."/>
        </authorList>
    </citation>
    <scope>NUCLEOTIDE SEQUENCE</scope>
    <source>
        <strain evidence="1">CGMCC 1.12426</strain>
    </source>
</reference>